<comment type="cofactor">
    <cofactor evidence="1">
        <name>Mn(2+)</name>
        <dbReference type="ChEBI" id="CHEBI:29035"/>
    </cofactor>
</comment>
<gene>
    <name evidence="8" type="ORF">HCN44_001648</name>
</gene>
<organism evidence="8 9">
    <name type="scientific">Aphidius gifuensis</name>
    <name type="common">Parasitoid wasp</name>
    <dbReference type="NCBI Taxonomy" id="684658"/>
    <lineage>
        <taxon>Eukaryota</taxon>
        <taxon>Metazoa</taxon>
        <taxon>Ecdysozoa</taxon>
        <taxon>Arthropoda</taxon>
        <taxon>Hexapoda</taxon>
        <taxon>Insecta</taxon>
        <taxon>Pterygota</taxon>
        <taxon>Neoptera</taxon>
        <taxon>Endopterygota</taxon>
        <taxon>Hymenoptera</taxon>
        <taxon>Apocrita</taxon>
        <taxon>Ichneumonoidea</taxon>
        <taxon>Braconidae</taxon>
        <taxon>Aphidiinae</taxon>
        <taxon>Aphidius</taxon>
    </lineage>
</organism>
<feature type="domain" description="PAP-associated" evidence="6">
    <location>
        <begin position="394"/>
        <end position="450"/>
    </location>
</feature>
<keyword evidence="5" id="KW-0460">Magnesium</keyword>
<evidence type="ECO:0000259" key="6">
    <source>
        <dbReference type="Pfam" id="PF03828"/>
    </source>
</evidence>
<evidence type="ECO:0000313" key="9">
    <source>
        <dbReference type="Proteomes" id="UP000639338"/>
    </source>
</evidence>
<comment type="caution">
    <text evidence="8">The sequence shown here is derived from an EMBL/GenBank/DDBJ whole genome shotgun (WGS) entry which is preliminary data.</text>
</comment>
<dbReference type="GO" id="GO:0003676">
    <property type="term" value="F:nucleic acid binding"/>
    <property type="evidence" value="ECO:0007669"/>
    <property type="project" value="InterPro"/>
</dbReference>
<dbReference type="Pfam" id="PF22600">
    <property type="entry name" value="MTPAP-like_central"/>
    <property type="match status" value="1"/>
</dbReference>
<dbReference type="Pfam" id="PF03828">
    <property type="entry name" value="PAP_assoc"/>
    <property type="match status" value="1"/>
</dbReference>
<reference evidence="8 9" key="1">
    <citation type="submission" date="2020-08" db="EMBL/GenBank/DDBJ databases">
        <title>Aphidius gifuensis genome sequencing and assembly.</title>
        <authorList>
            <person name="Du Z."/>
        </authorList>
    </citation>
    <scope>NUCLEOTIDE SEQUENCE [LARGE SCALE GENOMIC DNA]</scope>
    <source>
        <strain evidence="8">YNYX2018</strain>
        <tissue evidence="8">Adults</tissue>
    </source>
</reference>
<sequence>MELIYCSVCTLTFPANNVRSVHKHLNRNGHLKKMTAKNITDIQQTIHNIDGYSITVTSLPYFVDEEFITNYFPHKNQIKSVEFANASAKINFNQISCVEFLLQTTSEYCWNGKKFVWNVSPVIYGKYIDNYVKKLKKMKINNSTLKDPIASQSNIKNKNKIPKTDKQKLKKVSGSTFTKQLNNLLRMIQPNEDLLFTRINMIRQDIVEILKPTYLINNTNVIPFGSSVSGLATVDSDIDISLEINETNIKLIVHKIIDLLDDNPQIIDSITSNAVAKIPLIQFYHMPTKLNVDLSFNNNTERDNANMIKFCVSLDSRIKTLYLIVKYWGKKLNLTGSVSTVDSYFVFMLVVFYLQQAAVSLLPNFTHIKNLYSTWSYNPRFVETSENCQMKMIDLMTGFFEYYSKFKFSTYVICPNNASAVRRRQFSTDNAELQNKLESNTACILDPLQADTFIKCNWSKKKLKSFSAACEEAFNKIQQSKSPENDKFLHFRKFFVRKSYDSLRRTKKSES</sequence>
<dbReference type="InterPro" id="IPR054708">
    <property type="entry name" value="MTPAP-like_central"/>
</dbReference>
<dbReference type="Gene3D" id="1.10.1410.10">
    <property type="match status" value="1"/>
</dbReference>
<keyword evidence="4" id="KW-0479">Metal-binding</keyword>
<dbReference type="GO" id="GO:0050265">
    <property type="term" value="F:RNA uridylyltransferase activity"/>
    <property type="evidence" value="ECO:0007669"/>
    <property type="project" value="TreeGrafter"/>
</dbReference>
<evidence type="ECO:0000256" key="5">
    <source>
        <dbReference type="ARBA" id="ARBA00022842"/>
    </source>
</evidence>
<dbReference type="SUPFAM" id="SSF81631">
    <property type="entry name" value="PAP/OAS1 substrate-binding domain"/>
    <property type="match status" value="1"/>
</dbReference>
<evidence type="ECO:0000259" key="7">
    <source>
        <dbReference type="Pfam" id="PF22600"/>
    </source>
</evidence>
<dbReference type="GO" id="GO:1990817">
    <property type="term" value="F:poly(A) RNA polymerase activity"/>
    <property type="evidence" value="ECO:0007669"/>
    <property type="project" value="UniProtKB-ARBA"/>
</dbReference>
<dbReference type="InterPro" id="IPR043519">
    <property type="entry name" value="NT_sf"/>
</dbReference>
<evidence type="ECO:0000256" key="1">
    <source>
        <dbReference type="ARBA" id="ARBA00001936"/>
    </source>
</evidence>
<accession>A0A834XRX1</accession>
<proteinExistence type="predicted"/>
<dbReference type="OrthoDB" id="407432at2759"/>
<dbReference type="SUPFAM" id="SSF81301">
    <property type="entry name" value="Nucleotidyltransferase"/>
    <property type="match status" value="1"/>
</dbReference>
<evidence type="ECO:0000256" key="4">
    <source>
        <dbReference type="ARBA" id="ARBA00022723"/>
    </source>
</evidence>
<evidence type="ECO:0000313" key="8">
    <source>
        <dbReference type="EMBL" id="KAF7992323.1"/>
    </source>
</evidence>
<protein>
    <submittedName>
        <fullName evidence="8">Uncharacterized protein</fullName>
    </submittedName>
</protein>
<name>A0A834XRX1_APHGI</name>
<keyword evidence="9" id="KW-1185">Reference proteome</keyword>
<dbReference type="Gene3D" id="3.30.460.10">
    <property type="entry name" value="Beta Polymerase, domain 2"/>
    <property type="match status" value="1"/>
</dbReference>
<evidence type="ECO:0000256" key="2">
    <source>
        <dbReference type="ARBA" id="ARBA00001946"/>
    </source>
</evidence>
<dbReference type="GO" id="GO:0031123">
    <property type="term" value="P:RNA 3'-end processing"/>
    <property type="evidence" value="ECO:0007669"/>
    <property type="project" value="TreeGrafter"/>
</dbReference>
<dbReference type="GO" id="GO:0046872">
    <property type="term" value="F:metal ion binding"/>
    <property type="evidence" value="ECO:0007669"/>
    <property type="project" value="UniProtKB-KW"/>
</dbReference>
<keyword evidence="3" id="KW-0808">Transferase</keyword>
<comment type="cofactor">
    <cofactor evidence="2">
        <name>Mg(2+)</name>
        <dbReference type="ChEBI" id="CHEBI:18420"/>
    </cofactor>
</comment>
<dbReference type="EMBL" id="JACMRX010000003">
    <property type="protein sequence ID" value="KAF7992323.1"/>
    <property type="molecule type" value="Genomic_DNA"/>
</dbReference>
<dbReference type="Proteomes" id="UP000639338">
    <property type="component" value="Unassembled WGS sequence"/>
</dbReference>
<dbReference type="InterPro" id="IPR035979">
    <property type="entry name" value="RBD_domain_sf"/>
</dbReference>
<dbReference type="CDD" id="cd05402">
    <property type="entry name" value="NT_PAP_TUTase"/>
    <property type="match status" value="1"/>
</dbReference>
<dbReference type="SUPFAM" id="SSF54928">
    <property type="entry name" value="RNA-binding domain, RBD"/>
    <property type="match status" value="1"/>
</dbReference>
<evidence type="ECO:0000256" key="3">
    <source>
        <dbReference type="ARBA" id="ARBA00022679"/>
    </source>
</evidence>
<dbReference type="AlphaFoldDB" id="A0A834XRX1"/>
<dbReference type="PANTHER" id="PTHR12271:SF66">
    <property type="entry name" value="TERMINAL URIDYLYLTRANSFERASE TAILOR"/>
    <property type="match status" value="1"/>
</dbReference>
<dbReference type="InterPro" id="IPR002058">
    <property type="entry name" value="PAP_assoc"/>
</dbReference>
<dbReference type="PANTHER" id="PTHR12271">
    <property type="entry name" value="POLY A POLYMERASE CID PAP -RELATED"/>
    <property type="match status" value="1"/>
</dbReference>
<feature type="domain" description="Poly(A) RNA polymerase mitochondrial-like central palm" evidence="7">
    <location>
        <begin position="177"/>
        <end position="310"/>
    </location>
</feature>